<proteinExistence type="predicted"/>
<accession>A0A3P5Z3J0</accession>
<dbReference type="AlphaFoldDB" id="A0A3P5Z3J0"/>
<feature type="region of interest" description="Disordered" evidence="1">
    <location>
        <begin position="157"/>
        <end position="183"/>
    </location>
</feature>
<feature type="region of interest" description="Disordered" evidence="1">
    <location>
        <begin position="247"/>
        <end position="311"/>
    </location>
</feature>
<feature type="compositionally biased region" description="Basic residues" evidence="1">
    <location>
        <begin position="213"/>
        <end position="223"/>
    </location>
</feature>
<evidence type="ECO:0000313" key="2">
    <source>
        <dbReference type="EMBL" id="CAG7871765.1"/>
    </source>
</evidence>
<dbReference type="PANTHER" id="PTHR33526">
    <property type="entry name" value="OS07G0123800 PROTEIN"/>
    <property type="match status" value="1"/>
</dbReference>
<sequence>MKAKEMKKERAIARLVKSPVRFLIMARDAYIRSMTSCSVGFITGGGSGGFGLPAGNFQICEEPSTTLPRSFTLNTSTTTRERCRFVTRGGENRAAMRRPLDLRRNYSCMVMGRIDEEKACDEFEEEGLLSGRRFGEQSWKMRRREEKRRKLHEALLETLYPPSSPSSPSSSPSPVGFDDEPFDVTLINPEDYVNIVSSNHEENGDESETKPSRAQRKRIRKKMLKEEGARRRKVIGPLLPTEMIETREDSNGGEEASCVQPARLNASEKEEKVSVEGNDKTKKVKKRREAKKLAKGCSNPIHIEDPTSETY</sequence>
<dbReference type="EMBL" id="LR031569">
    <property type="protein sequence ID" value="VDC67670.1"/>
    <property type="molecule type" value="Genomic_DNA"/>
</dbReference>
<feature type="compositionally biased region" description="Basic residues" evidence="1">
    <location>
        <begin position="282"/>
        <end position="294"/>
    </location>
</feature>
<organism evidence="3">
    <name type="scientific">Brassica campestris</name>
    <name type="common">Field mustard</name>
    <dbReference type="NCBI Taxonomy" id="3711"/>
    <lineage>
        <taxon>Eukaryota</taxon>
        <taxon>Viridiplantae</taxon>
        <taxon>Streptophyta</taxon>
        <taxon>Embryophyta</taxon>
        <taxon>Tracheophyta</taxon>
        <taxon>Spermatophyta</taxon>
        <taxon>Magnoliopsida</taxon>
        <taxon>eudicotyledons</taxon>
        <taxon>Gunneridae</taxon>
        <taxon>Pentapetalae</taxon>
        <taxon>rosids</taxon>
        <taxon>malvids</taxon>
        <taxon>Brassicales</taxon>
        <taxon>Brassicaceae</taxon>
        <taxon>Brassiceae</taxon>
        <taxon>Brassica</taxon>
    </lineage>
</organism>
<dbReference type="EMBL" id="LS974622">
    <property type="protein sequence ID" value="CAG7871765.1"/>
    <property type="molecule type" value="Genomic_DNA"/>
</dbReference>
<dbReference type="Proteomes" id="UP000694005">
    <property type="component" value="Chromosome A06"/>
</dbReference>
<protein>
    <submittedName>
        <fullName evidence="2">Uncharacterized protein</fullName>
    </submittedName>
</protein>
<evidence type="ECO:0000313" key="3">
    <source>
        <dbReference type="EMBL" id="VDC67670.1"/>
    </source>
</evidence>
<evidence type="ECO:0000256" key="1">
    <source>
        <dbReference type="SAM" id="MobiDB-lite"/>
    </source>
</evidence>
<dbReference type="Gramene" id="A06p40050.2_BraZ1">
    <property type="protein sequence ID" value="A06p40050.2_BraZ1.CDS"/>
    <property type="gene ID" value="A06g40050.2_BraZ1"/>
</dbReference>
<feature type="region of interest" description="Disordered" evidence="1">
    <location>
        <begin position="198"/>
        <end position="231"/>
    </location>
</feature>
<feature type="compositionally biased region" description="Basic and acidic residues" evidence="1">
    <location>
        <begin position="199"/>
        <end position="211"/>
    </location>
</feature>
<name>A0A3P5Z3J0_BRACM</name>
<reference evidence="3" key="1">
    <citation type="submission" date="2018-11" db="EMBL/GenBank/DDBJ databases">
        <authorList>
            <consortium name="Genoscope - CEA"/>
            <person name="William W."/>
        </authorList>
    </citation>
    <scope>NUCLEOTIDE SEQUENCE</scope>
</reference>
<gene>
    <name evidence="3" type="ORF">BRAA06T26210Z</name>
    <name evidence="2" type="ORF">BRAPAZ1V2_A06P40050.2</name>
</gene>
<feature type="compositionally biased region" description="Basic and acidic residues" evidence="1">
    <location>
        <begin position="266"/>
        <end position="281"/>
    </location>
</feature>
<dbReference type="PANTHER" id="PTHR33526:SF26">
    <property type="entry name" value="BNAA06G24870D PROTEIN"/>
    <property type="match status" value="1"/>
</dbReference>